<evidence type="ECO:0000313" key="7">
    <source>
        <dbReference type="EMBL" id="OHT00601.1"/>
    </source>
</evidence>
<feature type="chain" id="PRO_5012972664" evidence="6">
    <location>
        <begin position="23"/>
        <end position="440"/>
    </location>
</feature>
<feature type="signal peptide" evidence="6">
    <location>
        <begin position="1"/>
        <end position="22"/>
    </location>
</feature>
<dbReference type="EMBL" id="MLAK01000948">
    <property type="protein sequence ID" value="OHT00601.1"/>
    <property type="molecule type" value="Genomic_DNA"/>
</dbReference>
<dbReference type="Pfam" id="PF05577">
    <property type="entry name" value="Peptidase_S28"/>
    <property type="match status" value="1"/>
</dbReference>
<dbReference type="GeneID" id="94843351"/>
<dbReference type="OrthoDB" id="1735038at2759"/>
<reference evidence="7" key="1">
    <citation type="submission" date="2016-10" db="EMBL/GenBank/DDBJ databases">
        <authorList>
            <person name="Benchimol M."/>
            <person name="Almeida L.G."/>
            <person name="Vasconcelos A.T."/>
            <person name="Perreira-Neves A."/>
            <person name="Rosa I.A."/>
            <person name="Tasca T."/>
            <person name="Bogo M.R."/>
            <person name="de Souza W."/>
        </authorList>
    </citation>
    <scope>NUCLEOTIDE SEQUENCE [LARGE SCALE GENOMIC DNA]</scope>
    <source>
        <strain evidence="7">K</strain>
    </source>
</reference>
<dbReference type="InterPro" id="IPR042269">
    <property type="entry name" value="Ser_carbopepase_S28_SKS"/>
</dbReference>
<dbReference type="Gene3D" id="1.20.120.980">
    <property type="entry name" value="Serine carboxypeptidase S28, SKS domain"/>
    <property type="match status" value="1"/>
</dbReference>
<sequence length="440" mass="51197">MLFLLVAQVFSTLHTFKQLVDHSPNPETRDTFDQYYFEENEFFNETDGIIILKIGAESASLDPSGVSDWMRNLAEIYHAKVITIQHRYFGNSQPYSNTSVSVLKYLTVEQAVEDYAYFHDNYNQTLANYPWLIIGGSYPGLLSAFTRKQYPDKFFAAISSAGVVFANDDMTNFDIQDAISMGQECASVTRQTRIKIDKLIETDEQYVRKLFGLSDLFTKDDFYFVFADIFTLGLQYGDVSHFCGAMVDAYRANSDTVTALAKYAREVFYPNYGPVEGYATYYMRDETSANKSSSRCWLWMTCNQLGYWQTYPGRTSLRSPKLTTEHFNKQCKAVFDVDFEYRDVNKFNQDHDITHNVTHVLYLTASQDPWTWVCIGEDLNLDENYREENYIRTIIGEEMGHHFEFNKPLESDSPDLKRTRERMIQVINGWLKEYNDEHQK</sequence>
<dbReference type="InterPro" id="IPR008758">
    <property type="entry name" value="Peptidase_S28"/>
</dbReference>
<name>A0A1J4JN99_9EUKA</name>
<comment type="caution">
    <text evidence="7">The sequence shown here is derived from an EMBL/GenBank/DDBJ whole genome shotgun (WGS) entry which is preliminary data.</text>
</comment>
<accession>A0A1J4JN99</accession>
<proteinExistence type="inferred from homology"/>
<evidence type="ECO:0000256" key="3">
    <source>
        <dbReference type="ARBA" id="ARBA00022729"/>
    </source>
</evidence>
<organism evidence="7 8">
    <name type="scientific">Tritrichomonas foetus</name>
    <dbReference type="NCBI Taxonomy" id="1144522"/>
    <lineage>
        <taxon>Eukaryota</taxon>
        <taxon>Metamonada</taxon>
        <taxon>Parabasalia</taxon>
        <taxon>Tritrichomonadida</taxon>
        <taxon>Tritrichomonadidae</taxon>
        <taxon>Tritrichomonas</taxon>
    </lineage>
</organism>
<gene>
    <name evidence="7" type="ORF">TRFO_32717</name>
</gene>
<dbReference type="Proteomes" id="UP000179807">
    <property type="component" value="Unassembled WGS sequence"/>
</dbReference>
<evidence type="ECO:0000256" key="5">
    <source>
        <dbReference type="ARBA" id="ARBA00023180"/>
    </source>
</evidence>
<evidence type="ECO:0000256" key="2">
    <source>
        <dbReference type="ARBA" id="ARBA00022670"/>
    </source>
</evidence>
<dbReference type="AlphaFoldDB" id="A0A1J4JN99"/>
<dbReference type="GO" id="GO:0070008">
    <property type="term" value="F:serine-type exopeptidase activity"/>
    <property type="evidence" value="ECO:0007669"/>
    <property type="project" value="InterPro"/>
</dbReference>
<dbReference type="InterPro" id="IPR029058">
    <property type="entry name" value="AB_hydrolase_fold"/>
</dbReference>
<dbReference type="FunFam" id="1.20.120.980:FF:000005">
    <property type="entry name" value="Clan SC, family S28, unassigned serine peptidase"/>
    <property type="match status" value="1"/>
</dbReference>
<dbReference type="GO" id="GO:0008239">
    <property type="term" value="F:dipeptidyl-peptidase activity"/>
    <property type="evidence" value="ECO:0007669"/>
    <property type="project" value="TreeGrafter"/>
</dbReference>
<keyword evidence="2" id="KW-0645">Protease</keyword>
<evidence type="ECO:0000256" key="1">
    <source>
        <dbReference type="ARBA" id="ARBA00011079"/>
    </source>
</evidence>
<keyword evidence="8" id="KW-1185">Reference proteome</keyword>
<dbReference type="PANTHER" id="PTHR11010:SF11">
    <property type="entry name" value="THYMUS-SPECIFIC SERINE PROTEASE"/>
    <property type="match status" value="1"/>
</dbReference>
<dbReference type="VEuPathDB" id="TrichDB:TRFO_32717"/>
<keyword evidence="3 6" id="KW-0732">Signal</keyword>
<evidence type="ECO:0000313" key="8">
    <source>
        <dbReference type="Proteomes" id="UP000179807"/>
    </source>
</evidence>
<evidence type="ECO:0000256" key="6">
    <source>
        <dbReference type="SAM" id="SignalP"/>
    </source>
</evidence>
<dbReference type="PANTHER" id="PTHR11010">
    <property type="entry name" value="PROTEASE S28 PRO-X CARBOXYPEPTIDASE-RELATED"/>
    <property type="match status" value="1"/>
</dbReference>
<dbReference type="RefSeq" id="XP_068353737.1">
    <property type="nucleotide sequence ID" value="XM_068508647.1"/>
</dbReference>
<keyword evidence="4" id="KW-0378">Hydrolase</keyword>
<dbReference type="GO" id="GO:0006508">
    <property type="term" value="P:proteolysis"/>
    <property type="evidence" value="ECO:0007669"/>
    <property type="project" value="UniProtKB-KW"/>
</dbReference>
<keyword evidence="5" id="KW-0325">Glycoprotein</keyword>
<dbReference type="Gene3D" id="3.40.50.1820">
    <property type="entry name" value="alpha/beta hydrolase"/>
    <property type="match status" value="1"/>
</dbReference>
<dbReference type="SUPFAM" id="SSF53474">
    <property type="entry name" value="alpha/beta-Hydrolases"/>
    <property type="match status" value="1"/>
</dbReference>
<protein>
    <submittedName>
        <fullName evidence="7">Clan SC, family S28, unassigned serine peptidase</fullName>
    </submittedName>
</protein>
<evidence type="ECO:0000256" key="4">
    <source>
        <dbReference type="ARBA" id="ARBA00022801"/>
    </source>
</evidence>
<comment type="similarity">
    <text evidence="1">Belongs to the peptidase S28 family.</text>
</comment>